<gene>
    <name evidence="1" type="ORF">C6Q15_17380</name>
</gene>
<dbReference type="AlphaFoldDB" id="A0A2S9MLI1"/>
<sequence>MDTGAEGRRQEGGRPEFVPHVALHDRIACCSDVSGAARVRWICTERIRLAMRGEAGRHASRRGIATAGSAHPTCVDERVQTARRRAIGCSDSLQRLIVGM</sequence>
<evidence type="ECO:0000313" key="2">
    <source>
        <dbReference type="Proteomes" id="UP000238982"/>
    </source>
</evidence>
<organism evidence="1 2">
    <name type="scientific">Burkholderia multivorans</name>
    <dbReference type="NCBI Taxonomy" id="87883"/>
    <lineage>
        <taxon>Bacteria</taxon>
        <taxon>Pseudomonadati</taxon>
        <taxon>Pseudomonadota</taxon>
        <taxon>Betaproteobacteria</taxon>
        <taxon>Burkholderiales</taxon>
        <taxon>Burkholderiaceae</taxon>
        <taxon>Burkholderia</taxon>
        <taxon>Burkholderia cepacia complex</taxon>
    </lineage>
</organism>
<proteinExistence type="predicted"/>
<evidence type="ECO:0000313" key="1">
    <source>
        <dbReference type="EMBL" id="PRF59417.1"/>
    </source>
</evidence>
<accession>A0A2S9MLI1</accession>
<protein>
    <submittedName>
        <fullName evidence="1">Uncharacterized protein</fullName>
    </submittedName>
</protein>
<dbReference type="EMBL" id="PVGH01000067">
    <property type="protein sequence ID" value="PRF59417.1"/>
    <property type="molecule type" value="Genomic_DNA"/>
</dbReference>
<name>A0A2S9MLI1_9BURK</name>
<dbReference type="Proteomes" id="UP000238982">
    <property type="component" value="Unassembled WGS sequence"/>
</dbReference>
<reference evidence="1 2" key="1">
    <citation type="submission" date="2018-03" db="EMBL/GenBank/DDBJ databases">
        <authorList>
            <person name="Keele B.F."/>
        </authorList>
    </citation>
    <scope>NUCLEOTIDE SEQUENCE [LARGE SCALE GENOMIC DNA]</scope>
    <source>
        <strain evidence="1 2">AU19729</strain>
    </source>
</reference>
<comment type="caution">
    <text evidence="1">The sequence shown here is derived from an EMBL/GenBank/DDBJ whole genome shotgun (WGS) entry which is preliminary data.</text>
</comment>